<protein>
    <recommendedName>
        <fullName evidence="4">Fibrobacter succinogenes major paralogous domain-containing protein</fullName>
    </recommendedName>
</protein>
<dbReference type="EMBL" id="LNOI01000001">
    <property type="protein sequence ID" value="KUY20559.1"/>
    <property type="molecule type" value="Genomic_DNA"/>
</dbReference>
<evidence type="ECO:0000313" key="3">
    <source>
        <dbReference type="Proteomes" id="UP000064412"/>
    </source>
</evidence>
<reference evidence="2 3" key="1">
    <citation type="submission" date="2015-11" db="EMBL/GenBank/DDBJ databases">
        <authorList>
            <person name="Nicholson A.C."/>
            <person name="Humrighouse B.W."/>
            <person name="Graziano J."/>
            <person name="Lasker B."/>
            <person name="Whitney A.M."/>
            <person name="Mcquiston J.R."/>
        </authorList>
    </citation>
    <scope>NUCLEOTIDE SEQUENCE [LARGE SCALE GENOMIC DNA]</scope>
    <source>
        <strain evidence="2 3">G4071</strain>
    </source>
</reference>
<evidence type="ECO:0000256" key="1">
    <source>
        <dbReference type="SAM" id="MobiDB-lite"/>
    </source>
</evidence>
<name>A0ABD4DP36_ELIMR</name>
<evidence type="ECO:0008006" key="4">
    <source>
        <dbReference type="Google" id="ProtNLM"/>
    </source>
</evidence>
<comment type="caution">
    <text evidence="2">The sequence shown here is derived from an EMBL/GenBank/DDBJ whole genome shotgun (WGS) entry which is preliminary data.</text>
</comment>
<gene>
    <name evidence="2" type="ORF">ATB95_06540</name>
</gene>
<proteinExistence type="predicted"/>
<accession>A0ABD4DP36</accession>
<feature type="region of interest" description="Disordered" evidence="1">
    <location>
        <begin position="424"/>
        <end position="443"/>
    </location>
</feature>
<sequence length="567" mass="59826">MKLYIQRVTTLAAVSSFLWTTSCRSSDTENTLATGGPVTISAILDGVEFGGQTGNPQASTGKISIAENNKQSHTTMLDASTFITVEAITDNPVPQASAKLNTMAAIAPVIPDTDINKLALPIGTRVRIAAYLGTSTITDQTKDYIVRTNGVLEPENGALTLTHNQPYTLVVYSNGTPTLPPHSSNIAYTYDTNYTDLQKDFMYRKYINYVPNGGLGTNNIVIRLQHKTTQIVANLNFADNITSINSPAIGTNYLDGTINLNNNSISTEGYVANGTKTGTVPLTIATQTLHTAIATPVKINGASGAAGATITGSFTAQINSTDFNNVPVSRNINAPFLIKPGYKTTLNIVQGRCGANIDGVNRYFMCHNLGADYTVNPFDTGKISSITGAKYVWGADTESLSQADDQVSNGTGFPGPSVSVLSPGATSGAWTATRGPKDPCPSGYRVPTIAELKALMNQSNNTQTKISTISGAFPPGTFANAFLLTSTIDSNFKMTVPLAGARIITTNTPTSGQAQQNVTRGISGSYWSSEISGFNAQYMVITDTSGPNNNVGAVNTGMSVRCIQAIN</sequence>
<organism evidence="2 3">
    <name type="scientific">Elizabethkingia miricola</name>
    <name type="common">Chryseobacterium miricola</name>
    <dbReference type="NCBI Taxonomy" id="172045"/>
    <lineage>
        <taxon>Bacteria</taxon>
        <taxon>Pseudomonadati</taxon>
        <taxon>Bacteroidota</taxon>
        <taxon>Flavobacteriia</taxon>
        <taxon>Flavobacteriales</taxon>
        <taxon>Weeksellaceae</taxon>
        <taxon>Elizabethkingia</taxon>
    </lineage>
</organism>
<dbReference type="AlphaFoldDB" id="A0ABD4DP36"/>
<evidence type="ECO:0000313" key="2">
    <source>
        <dbReference type="EMBL" id="KUY20559.1"/>
    </source>
</evidence>
<dbReference type="RefSeq" id="WP_059344276.1">
    <property type="nucleotide sequence ID" value="NZ_CP140570.1"/>
</dbReference>
<dbReference type="PROSITE" id="PS51257">
    <property type="entry name" value="PROKAR_LIPOPROTEIN"/>
    <property type="match status" value="1"/>
</dbReference>
<dbReference type="Proteomes" id="UP000064412">
    <property type="component" value="Unassembled WGS sequence"/>
</dbReference>